<evidence type="ECO:0000256" key="4">
    <source>
        <dbReference type="ARBA" id="ARBA00022989"/>
    </source>
</evidence>
<feature type="transmembrane region" description="Helical" evidence="10">
    <location>
        <begin position="6"/>
        <end position="23"/>
    </location>
</feature>
<keyword evidence="10" id="KW-0406">Ion transport</keyword>
<dbReference type="InterPro" id="IPR003691">
    <property type="entry name" value="FluC"/>
</dbReference>
<keyword evidence="10" id="KW-0915">Sodium</keyword>
<keyword evidence="10" id="KW-0813">Transport</keyword>
<dbReference type="Proteomes" id="UP001165580">
    <property type="component" value="Unassembled WGS sequence"/>
</dbReference>
<evidence type="ECO:0000256" key="5">
    <source>
        <dbReference type="ARBA" id="ARBA00023136"/>
    </source>
</evidence>
<feature type="transmembrane region" description="Helical" evidence="10">
    <location>
        <begin position="65"/>
        <end position="86"/>
    </location>
</feature>
<keyword evidence="4 10" id="KW-1133">Transmembrane helix</keyword>
<keyword evidence="3 10" id="KW-0812">Transmembrane</keyword>
<sequence>MTPLLFVAVAAAGGVGAALRFVVDGVVRARIRSSYPVGVTIINVTGSFLLGLLTGLALAQLVSEQWLLVLGTGLLGGYTTFSTASFETVRLLQLRRPGAALANGLGMLAASVAVATLGLWLGTLAG</sequence>
<feature type="binding site" evidence="10">
    <location>
        <position position="79"/>
    </location>
    <ligand>
        <name>Na(+)</name>
        <dbReference type="ChEBI" id="CHEBI:29101"/>
        <note>structural</note>
    </ligand>
</feature>
<keyword evidence="2 10" id="KW-1003">Cell membrane</keyword>
<dbReference type="EMBL" id="JANTEZ010000006">
    <property type="protein sequence ID" value="MCS5715811.1"/>
    <property type="molecule type" value="Genomic_DNA"/>
</dbReference>
<reference evidence="11" key="1">
    <citation type="submission" date="2022-08" db="EMBL/GenBank/DDBJ databases">
        <authorList>
            <person name="Deng Y."/>
            <person name="Han X.-F."/>
            <person name="Zhang Y.-Q."/>
        </authorList>
    </citation>
    <scope>NUCLEOTIDE SEQUENCE</scope>
    <source>
        <strain evidence="11">CPCC 205716</strain>
    </source>
</reference>
<dbReference type="RefSeq" id="WP_259487322.1">
    <property type="nucleotide sequence ID" value="NZ_JANTEZ010000006.1"/>
</dbReference>
<evidence type="ECO:0000313" key="11">
    <source>
        <dbReference type="EMBL" id="MCS5715811.1"/>
    </source>
</evidence>
<keyword evidence="6 10" id="KW-0407">Ion channel</keyword>
<evidence type="ECO:0000256" key="9">
    <source>
        <dbReference type="ARBA" id="ARBA00049940"/>
    </source>
</evidence>
<evidence type="ECO:0000256" key="8">
    <source>
        <dbReference type="ARBA" id="ARBA00035585"/>
    </source>
</evidence>
<accession>A0ABT2GHW0</accession>
<comment type="similarity">
    <text evidence="7 10">Belongs to the fluoride channel Fluc/FEX (TC 1.A.43) family.</text>
</comment>
<dbReference type="HAMAP" id="MF_00454">
    <property type="entry name" value="FluC"/>
    <property type="match status" value="1"/>
</dbReference>
<dbReference type="PANTHER" id="PTHR28259">
    <property type="entry name" value="FLUORIDE EXPORT PROTEIN 1-RELATED"/>
    <property type="match status" value="1"/>
</dbReference>
<evidence type="ECO:0000256" key="1">
    <source>
        <dbReference type="ARBA" id="ARBA00004651"/>
    </source>
</evidence>
<feature type="transmembrane region" description="Helical" evidence="10">
    <location>
        <begin position="35"/>
        <end position="59"/>
    </location>
</feature>
<feature type="binding site" evidence="10">
    <location>
        <position position="76"/>
    </location>
    <ligand>
        <name>Na(+)</name>
        <dbReference type="ChEBI" id="CHEBI:29101"/>
        <note>structural</note>
    </ligand>
</feature>
<dbReference type="NCBIfam" id="TIGR00494">
    <property type="entry name" value="crcB"/>
    <property type="match status" value="1"/>
</dbReference>
<evidence type="ECO:0000256" key="7">
    <source>
        <dbReference type="ARBA" id="ARBA00035120"/>
    </source>
</evidence>
<name>A0ABT2GHW0_9MICO</name>
<gene>
    <name evidence="10 11" type="primary">crcB</name>
    <name evidence="10" type="synonym">fluC</name>
    <name evidence="11" type="ORF">NVV95_14765</name>
</gene>
<keyword evidence="5 10" id="KW-0472">Membrane</keyword>
<evidence type="ECO:0000256" key="2">
    <source>
        <dbReference type="ARBA" id="ARBA00022475"/>
    </source>
</evidence>
<proteinExistence type="inferred from homology"/>
<keyword evidence="10" id="KW-0479">Metal-binding</keyword>
<comment type="function">
    <text evidence="9 10">Fluoride-specific ion channel. Important for reducing fluoride concentration in the cell, thus reducing its toxicity.</text>
</comment>
<protein>
    <recommendedName>
        <fullName evidence="10">Fluoride-specific ion channel FluC</fullName>
    </recommendedName>
</protein>
<organism evidence="11 12">
    <name type="scientific">Herbiconiux gentiana</name>
    <dbReference type="NCBI Taxonomy" id="2970912"/>
    <lineage>
        <taxon>Bacteria</taxon>
        <taxon>Bacillati</taxon>
        <taxon>Actinomycetota</taxon>
        <taxon>Actinomycetes</taxon>
        <taxon>Micrococcales</taxon>
        <taxon>Microbacteriaceae</taxon>
        <taxon>Herbiconiux</taxon>
    </lineage>
</organism>
<evidence type="ECO:0000256" key="6">
    <source>
        <dbReference type="ARBA" id="ARBA00023303"/>
    </source>
</evidence>
<dbReference type="PANTHER" id="PTHR28259:SF1">
    <property type="entry name" value="FLUORIDE EXPORT PROTEIN 1-RELATED"/>
    <property type="match status" value="1"/>
</dbReference>
<comment type="caution">
    <text evidence="11">The sequence shown here is derived from an EMBL/GenBank/DDBJ whole genome shotgun (WGS) entry which is preliminary data.</text>
</comment>
<comment type="catalytic activity">
    <reaction evidence="8">
        <text>fluoride(in) = fluoride(out)</text>
        <dbReference type="Rhea" id="RHEA:76159"/>
        <dbReference type="ChEBI" id="CHEBI:17051"/>
    </reaction>
    <physiologicalReaction direction="left-to-right" evidence="8">
        <dbReference type="Rhea" id="RHEA:76160"/>
    </physiologicalReaction>
</comment>
<keyword evidence="12" id="KW-1185">Reference proteome</keyword>
<feature type="transmembrane region" description="Helical" evidence="10">
    <location>
        <begin position="98"/>
        <end position="121"/>
    </location>
</feature>
<dbReference type="Pfam" id="PF02537">
    <property type="entry name" value="CRCB"/>
    <property type="match status" value="1"/>
</dbReference>
<comment type="subcellular location">
    <subcellularLocation>
        <location evidence="1 10">Cell membrane</location>
        <topology evidence="1 10">Multi-pass membrane protein</topology>
    </subcellularLocation>
</comment>
<comment type="activity regulation">
    <text evidence="10">Na(+) is not transported, but it plays an essential structural role and its presence is essential for fluoride channel function.</text>
</comment>
<evidence type="ECO:0000256" key="10">
    <source>
        <dbReference type="HAMAP-Rule" id="MF_00454"/>
    </source>
</evidence>
<evidence type="ECO:0000313" key="12">
    <source>
        <dbReference type="Proteomes" id="UP001165580"/>
    </source>
</evidence>
<evidence type="ECO:0000256" key="3">
    <source>
        <dbReference type="ARBA" id="ARBA00022692"/>
    </source>
</evidence>